<protein>
    <submittedName>
        <fullName evidence="4">Myrcene synthase, chloroplastic</fullName>
    </submittedName>
</protein>
<reference evidence="4" key="1">
    <citation type="submission" date="2022-05" db="EMBL/GenBank/DDBJ databases">
        <title>The Musa troglodytarum L. genome provides insights into the mechanism of non-climacteric behaviour and enrichment of carotenoids.</title>
        <authorList>
            <person name="Wang J."/>
        </authorList>
    </citation>
    <scope>NUCLEOTIDE SEQUENCE</scope>
    <source>
        <tissue evidence="4">Leaf</tissue>
    </source>
</reference>
<dbReference type="GO" id="GO:0016114">
    <property type="term" value="P:terpenoid biosynthetic process"/>
    <property type="evidence" value="ECO:0007669"/>
    <property type="project" value="InterPro"/>
</dbReference>
<accession>A0A9E7KHB6</accession>
<dbReference type="Pfam" id="PF01397">
    <property type="entry name" value="Terpene_synth"/>
    <property type="match status" value="1"/>
</dbReference>
<gene>
    <name evidence="4" type="ORF">MUK42_08032</name>
</gene>
<dbReference type="InterPro" id="IPR008930">
    <property type="entry name" value="Terpenoid_cyclase/PrenylTrfase"/>
</dbReference>
<sequence length="105" mass="12032">MEEEKNAARISNLEEEVVKQIQEEKEVEDQLQLIDHLQQLGVAYHFKDDIKNALGSIHGSLEDTSMLRKDNLHATALLFRLLRENGFDVSEGSSPHLHLRSDKIK</sequence>
<dbReference type="InterPro" id="IPR036965">
    <property type="entry name" value="Terpene_synth_N_sf"/>
</dbReference>
<dbReference type="Proteomes" id="UP001055439">
    <property type="component" value="Chromosome 7"/>
</dbReference>
<evidence type="ECO:0000313" key="4">
    <source>
        <dbReference type="EMBL" id="URE18397.1"/>
    </source>
</evidence>
<keyword evidence="5" id="KW-1185">Reference proteome</keyword>
<dbReference type="InterPro" id="IPR050148">
    <property type="entry name" value="Terpene_synthase-like"/>
</dbReference>
<keyword evidence="2" id="KW-0460">Magnesium</keyword>
<dbReference type="Gene3D" id="1.50.10.130">
    <property type="entry name" value="Terpene synthase, N-terminal domain"/>
    <property type="match status" value="1"/>
</dbReference>
<feature type="domain" description="Terpene synthase N-terminal" evidence="3">
    <location>
        <begin position="4"/>
        <end position="91"/>
    </location>
</feature>
<dbReference type="PANTHER" id="PTHR31225:SF252">
    <property type="entry name" value="TERPENE SYNTHASE 12-RELATED"/>
    <property type="match status" value="1"/>
</dbReference>
<dbReference type="PANTHER" id="PTHR31225">
    <property type="entry name" value="OS04G0344100 PROTEIN-RELATED"/>
    <property type="match status" value="1"/>
</dbReference>
<dbReference type="AlphaFoldDB" id="A0A9E7KHB6"/>
<proteinExistence type="predicted"/>
<dbReference type="OrthoDB" id="786831at2759"/>
<evidence type="ECO:0000256" key="1">
    <source>
        <dbReference type="ARBA" id="ARBA00001946"/>
    </source>
</evidence>
<dbReference type="SUPFAM" id="SSF48239">
    <property type="entry name" value="Terpenoid cyclases/Protein prenyltransferases"/>
    <property type="match status" value="1"/>
</dbReference>
<name>A0A9E7KHB6_9LILI</name>
<evidence type="ECO:0000313" key="5">
    <source>
        <dbReference type="Proteomes" id="UP001055439"/>
    </source>
</evidence>
<organism evidence="4 5">
    <name type="scientific">Musa troglodytarum</name>
    <name type="common">fe'i banana</name>
    <dbReference type="NCBI Taxonomy" id="320322"/>
    <lineage>
        <taxon>Eukaryota</taxon>
        <taxon>Viridiplantae</taxon>
        <taxon>Streptophyta</taxon>
        <taxon>Embryophyta</taxon>
        <taxon>Tracheophyta</taxon>
        <taxon>Spermatophyta</taxon>
        <taxon>Magnoliopsida</taxon>
        <taxon>Liliopsida</taxon>
        <taxon>Zingiberales</taxon>
        <taxon>Musaceae</taxon>
        <taxon>Musa</taxon>
    </lineage>
</organism>
<evidence type="ECO:0000256" key="2">
    <source>
        <dbReference type="ARBA" id="ARBA00022842"/>
    </source>
</evidence>
<dbReference type="InterPro" id="IPR001906">
    <property type="entry name" value="Terpene_synth_N"/>
</dbReference>
<dbReference type="GO" id="GO:0010333">
    <property type="term" value="F:terpene synthase activity"/>
    <property type="evidence" value="ECO:0007669"/>
    <property type="project" value="InterPro"/>
</dbReference>
<dbReference type="EMBL" id="CP097509">
    <property type="protein sequence ID" value="URE18397.1"/>
    <property type="molecule type" value="Genomic_DNA"/>
</dbReference>
<evidence type="ECO:0000259" key="3">
    <source>
        <dbReference type="Pfam" id="PF01397"/>
    </source>
</evidence>
<comment type="cofactor">
    <cofactor evidence="1">
        <name>Mg(2+)</name>
        <dbReference type="ChEBI" id="CHEBI:18420"/>
    </cofactor>
</comment>